<dbReference type="InterPro" id="IPR009097">
    <property type="entry name" value="Cyclic_Pdiesterase"/>
</dbReference>
<accession>A0ABW4R6D3</accession>
<dbReference type="InterPro" id="IPR015069">
    <property type="entry name" value="2H-PEstase_DUF1868"/>
</dbReference>
<evidence type="ECO:0000313" key="4">
    <source>
        <dbReference type="Proteomes" id="UP001597213"/>
    </source>
</evidence>
<comment type="caution">
    <text evidence="3">The sequence shown here is derived from an EMBL/GenBank/DDBJ whole genome shotgun (WGS) entry which is preliminary data.</text>
</comment>
<feature type="region of interest" description="Disordered" evidence="1">
    <location>
        <begin position="1"/>
        <end position="25"/>
    </location>
</feature>
<name>A0ABW4R6D3_9RHOB</name>
<gene>
    <name evidence="3" type="ORF">ACFSCT_08140</name>
</gene>
<dbReference type="Gene3D" id="3.90.1140.10">
    <property type="entry name" value="Cyclic phosphodiesterase"/>
    <property type="match status" value="1"/>
</dbReference>
<protein>
    <submittedName>
        <fullName evidence="3">DUF1868 domain-containing protein</fullName>
    </submittedName>
</protein>
<reference evidence="4" key="1">
    <citation type="journal article" date="2019" name="Int. J. Syst. Evol. Microbiol.">
        <title>The Global Catalogue of Microorganisms (GCM) 10K type strain sequencing project: providing services to taxonomists for standard genome sequencing and annotation.</title>
        <authorList>
            <consortium name="The Broad Institute Genomics Platform"/>
            <consortium name="The Broad Institute Genome Sequencing Center for Infectious Disease"/>
            <person name="Wu L."/>
            <person name="Ma J."/>
        </authorList>
    </citation>
    <scope>NUCLEOTIDE SEQUENCE [LARGE SCALE GENOMIC DNA]</scope>
    <source>
        <strain evidence="4">CCUG 56029</strain>
    </source>
</reference>
<dbReference type="EMBL" id="JBHUEN010000021">
    <property type="protein sequence ID" value="MFD1881680.1"/>
    <property type="molecule type" value="Genomic_DNA"/>
</dbReference>
<dbReference type="RefSeq" id="WP_379141734.1">
    <property type="nucleotide sequence ID" value="NZ_JBHUEN010000021.1"/>
</dbReference>
<dbReference type="Proteomes" id="UP001597213">
    <property type="component" value="Unassembled WGS sequence"/>
</dbReference>
<proteinExistence type="predicted"/>
<organism evidence="3 4">
    <name type="scientific">Paracoccus pacificus</name>
    <dbReference type="NCBI Taxonomy" id="1463598"/>
    <lineage>
        <taxon>Bacteria</taxon>
        <taxon>Pseudomonadati</taxon>
        <taxon>Pseudomonadota</taxon>
        <taxon>Alphaproteobacteria</taxon>
        <taxon>Rhodobacterales</taxon>
        <taxon>Paracoccaceae</taxon>
        <taxon>Paracoccus</taxon>
    </lineage>
</organism>
<evidence type="ECO:0000256" key="1">
    <source>
        <dbReference type="SAM" id="MobiDB-lite"/>
    </source>
</evidence>
<feature type="domain" description="DUF1868" evidence="2">
    <location>
        <begin position="30"/>
        <end position="140"/>
    </location>
</feature>
<evidence type="ECO:0000259" key="2">
    <source>
        <dbReference type="Pfam" id="PF08975"/>
    </source>
</evidence>
<keyword evidence="4" id="KW-1185">Reference proteome</keyword>
<evidence type="ECO:0000313" key="3">
    <source>
        <dbReference type="EMBL" id="MFD1881680.1"/>
    </source>
</evidence>
<dbReference type="Pfam" id="PF08975">
    <property type="entry name" value="2H-phosphodiest"/>
    <property type="match status" value="1"/>
</dbReference>
<dbReference type="SUPFAM" id="SSF55144">
    <property type="entry name" value="LigT-like"/>
    <property type="match status" value="1"/>
</dbReference>
<sequence length="242" mass="26562">MSGTSDLSPITLSDHTAARKPAVPTGIGSKFTADGRALIYRGNTILSRLPAAHPLYGWVSDFLDSLRANPVAAKLAVLPASSMHMTILGIANDAMRSPGPWPADLAMDASMDDCDAFVRRRLGQFPGIEQLHFDMRLGDLVIDNAALGFHLIPRTAETEAQMRALRNDLASHFQVRRPGHDGFQFHLGIAYLRDWLTPDDQQALARILASAVERLTPQAATIRFPTPELCSFQTMLEYRTLA</sequence>
<feature type="compositionally biased region" description="Polar residues" evidence="1">
    <location>
        <begin position="1"/>
        <end position="14"/>
    </location>
</feature>